<feature type="domain" description="Dihydrodipicolinate reductase N-terminal" evidence="13">
    <location>
        <begin position="4"/>
        <end position="127"/>
    </location>
</feature>
<evidence type="ECO:0000256" key="2">
    <source>
        <dbReference type="ARBA" id="ARBA00022490"/>
    </source>
</evidence>
<dbReference type="InterPro" id="IPR022663">
    <property type="entry name" value="DapB_C"/>
</dbReference>
<dbReference type="Gene3D" id="3.30.360.10">
    <property type="entry name" value="Dihydrodipicolinate Reductase, domain 2"/>
    <property type="match status" value="1"/>
</dbReference>
<dbReference type="GO" id="GO:0019877">
    <property type="term" value="P:diaminopimelate biosynthetic process"/>
    <property type="evidence" value="ECO:0007669"/>
    <property type="project" value="UniProtKB-KW"/>
</dbReference>
<dbReference type="InterPro" id="IPR036291">
    <property type="entry name" value="NAD(P)-bd_dom_sf"/>
</dbReference>
<dbReference type="NCBIfam" id="TIGR00036">
    <property type="entry name" value="dapB"/>
    <property type="match status" value="1"/>
</dbReference>
<evidence type="ECO:0000256" key="11">
    <source>
        <dbReference type="ARBA" id="ARBA00049080"/>
    </source>
</evidence>
<evidence type="ECO:0000256" key="7">
    <source>
        <dbReference type="ARBA" id="ARBA00023027"/>
    </source>
</evidence>
<evidence type="ECO:0000256" key="12">
    <source>
        <dbReference type="ARBA" id="ARBA00049396"/>
    </source>
</evidence>
<comment type="pathway">
    <text evidence="9">Amino-acid biosynthesis; L-lysine biosynthesis via DAP pathway; (S)-tetrahydrodipicolinate from L-aspartate: step 4/4.</text>
</comment>
<evidence type="ECO:0000256" key="10">
    <source>
        <dbReference type="ARBA" id="ARBA00038983"/>
    </source>
</evidence>
<dbReference type="GO" id="GO:0009089">
    <property type="term" value="P:lysine biosynthetic process via diaminopimelate"/>
    <property type="evidence" value="ECO:0007669"/>
    <property type="project" value="InterPro"/>
</dbReference>
<dbReference type="EC" id="1.17.1.8" evidence="10"/>
<name>A0A383B8U2_9ZZZZ</name>
<evidence type="ECO:0000313" key="15">
    <source>
        <dbReference type="EMBL" id="SVE16233.1"/>
    </source>
</evidence>
<accession>A0A383B8U2</accession>
<keyword evidence="6" id="KW-0560">Oxidoreductase</keyword>
<reference evidence="15" key="1">
    <citation type="submission" date="2018-05" db="EMBL/GenBank/DDBJ databases">
        <authorList>
            <person name="Lanie J.A."/>
            <person name="Ng W.-L."/>
            <person name="Kazmierczak K.M."/>
            <person name="Andrzejewski T.M."/>
            <person name="Davidsen T.M."/>
            <person name="Wayne K.J."/>
            <person name="Tettelin H."/>
            <person name="Glass J.I."/>
            <person name="Rusch D."/>
            <person name="Podicherti R."/>
            <person name="Tsui H.-C.T."/>
            <person name="Winkler M.E."/>
        </authorList>
    </citation>
    <scope>NUCLEOTIDE SEQUENCE</scope>
</reference>
<dbReference type="PANTHER" id="PTHR20836:SF0">
    <property type="entry name" value="4-HYDROXY-TETRAHYDRODIPICOLINATE REDUCTASE 1, CHLOROPLASTIC-RELATED"/>
    <property type="match status" value="1"/>
</dbReference>
<evidence type="ECO:0000259" key="13">
    <source>
        <dbReference type="Pfam" id="PF01113"/>
    </source>
</evidence>
<dbReference type="SUPFAM" id="SSF55347">
    <property type="entry name" value="Glyceraldehyde-3-phosphate dehydrogenase-like, C-terminal domain"/>
    <property type="match status" value="1"/>
</dbReference>
<evidence type="ECO:0000256" key="4">
    <source>
        <dbReference type="ARBA" id="ARBA00022857"/>
    </source>
</evidence>
<keyword evidence="8" id="KW-0457">Lysine biosynthesis</keyword>
<evidence type="ECO:0000256" key="3">
    <source>
        <dbReference type="ARBA" id="ARBA00022605"/>
    </source>
</evidence>
<dbReference type="Gene3D" id="3.40.50.720">
    <property type="entry name" value="NAD(P)-binding Rossmann-like Domain"/>
    <property type="match status" value="1"/>
</dbReference>
<evidence type="ECO:0000256" key="9">
    <source>
        <dbReference type="ARBA" id="ARBA00037922"/>
    </source>
</evidence>
<organism evidence="15">
    <name type="scientific">marine metagenome</name>
    <dbReference type="NCBI Taxonomy" id="408172"/>
    <lineage>
        <taxon>unclassified sequences</taxon>
        <taxon>metagenomes</taxon>
        <taxon>ecological metagenomes</taxon>
    </lineage>
</organism>
<dbReference type="Pfam" id="PF05173">
    <property type="entry name" value="DapB_C"/>
    <property type="match status" value="1"/>
</dbReference>
<dbReference type="SUPFAM" id="SSF51735">
    <property type="entry name" value="NAD(P)-binding Rossmann-fold domains"/>
    <property type="match status" value="1"/>
</dbReference>
<comment type="catalytic activity">
    <reaction evidence="11">
        <text>(S)-2,3,4,5-tetrahydrodipicolinate + NADP(+) + H2O = (2S,4S)-4-hydroxy-2,3,4,5-tetrahydrodipicolinate + NADPH + H(+)</text>
        <dbReference type="Rhea" id="RHEA:35331"/>
        <dbReference type="ChEBI" id="CHEBI:15377"/>
        <dbReference type="ChEBI" id="CHEBI:15378"/>
        <dbReference type="ChEBI" id="CHEBI:16845"/>
        <dbReference type="ChEBI" id="CHEBI:57783"/>
        <dbReference type="ChEBI" id="CHEBI:58349"/>
        <dbReference type="ChEBI" id="CHEBI:67139"/>
        <dbReference type="EC" id="1.17.1.8"/>
    </reaction>
</comment>
<keyword evidence="4" id="KW-0521">NADP</keyword>
<dbReference type="CDD" id="cd02274">
    <property type="entry name" value="DHDPR_N"/>
    <property type="match status" value="1"/>
</dbReference>
<keyword evidence="3" id="KW-0028">Amino-acid biosynthesis</keyword>
<protein>
    <recommendedName>
        <fullName evidence="10">4-hydroxy-tetrahydrodipicolinate reductase</fullName>
        <ecNumber evidence="10">1.17.1.8</ecNumber>
    </recommendedName>
</protein>
<evidence type="ECO:0000256" key="8">
    <source>
        <dbReference type="ARBA" id="ARBA00023154"/>
    </source>
</evidence>
<dbReference type="PANTHER" id="PTHR20836">
    <property type="entry name" value="DIHYDRODIPICOLINATE REDUCTASE"/>
    <property type="match status" value="1"/>
</dbReference>
<keyword evidence="5" id="KW-0220">Diaminopimelate biosynthesis</keyword>
<evidence type="ECO:0000256" key="6">
    <source>
        <dbReference type="ARBA" id="ARBA00023002"/>
    </source>
</evidence>
<gene>
    <name evidence="15" type="ORF">METZ01_LOCUS469087</name>
</gene>
<dbReference type="GO" id="GO:0008839">
    <property type="term" value="F:4-hydroxy-tetrahydrodipicolinate reductase"/>
    <property type="evidence" value="ECO:0007669"/>
    <property type="project" value="UniProtKB-EC"/>
</dbReference>
<dbReference type="InterPro" id="IPR022664">
    <property type="entry name" value="DapB_N_CS"/>
</dbReference>
<dbReference type="PIRSF" id="PIRSF000161">
    <property type="entry name" value="DHPR"/>
    <property type="match status" value="1"/>
</dbReference>
<comment type="similarity">
    <text evidence="1">Belongs to the DapB family.</text>
</comment>
<dbReference type="InterPro" id="IPR000846">
    <property type="entry name" value="DapB_N"/>
</dbReference>
<dbReference type="PROSITE" id="PS01298">
    <property type="entry name" value="DAPB"/>
    <property type="match status" value="1"/>
</dbReference>
<dbReference type="EMBL" id="UINC01198327">
    <property type="protein sequence ID" value="SVE16233.1"/>
    <property type="molecule type" value="Genomic_DNA"/>
</dbReference>
<feature type="domain" description="Dihydrodipicolinate reductase C-terminal" evidence="14">
    <location>
        <begin position="130"/>
        <end position="228"/>
    </location>
</feature>
<dbReference type="InterPro" id="IPR023940">
    <property type="entry name" value="DHDPR_bac"/>
</dbReference>
<keyword evidence="7" id="KW-0520">NAD</keyword>
<proteinExistence type="inferred from homology"/>
<dbReference type="Pfam" id="PF01113">
    <property type="entry name" value="DapB_N"/>
    <property type="match status" value="1"/>
</dbReference>
<evidence type="ECO:0000256" key="5">
    <source>
        <dbReference type="ARBA" id="ARBA00022915"/>
    </source>
</evidence>
<feature type="non-terminal residue" evidence="15">
    <location>
        <position position="228"/>
    </location>
</feature>
<dbReference type="AlphaFoldDB" id="A0A383B8U2"/>
<evidence type="ECO:0000256" key="1">
    <source>
        <dbReference type="ARBA" id="ARBA00006642"/>
    </source>
</evidence>
<evidence type="ECO:0000259" key="14">
    <source>
        <dbReference type="Pfam" id="PF05173"/>
    </source>
</evidence>
<keyword evidence="2" id="KW-0963">Cytoplasm</keyword>
<sequence>MSEIRIGVVGAAGRMGKALVREAHISDGVRLTAASEHSRHSDVGRDAGLVAGLGQIGTKIGDSAEDLFSAVDCAIEFSGPGPTVTHAAYAAEHKVMHVIGTTGLDDGQEAALKQAAQETQIFWAPNMSVGVNVLLALVERASAALSEGFDAEILEMHHRRKVDAPSGTALALGRAVAEGRGVELAKVARRARDGITGERVEGDIGFAVLRGGDVVGDHRVILASDNET</sequence>
<comment type="catalytic activity">
    <reaction evidence="12">
        <text>(S)-2,3,4,5-tetrahydrodipicolinate + NAD(+) + H2O = (2S,4S)-4-hydroxy-2,3,4,5-tetrahydrodipicolinate + NADH + H(+)</text>
        <dbReference type="Rhea" id="RHEA:35323"/>
        <dbReference type="ChEBI" id="CHEBI:15377"/>
        <dbReference type="ChEBI" id="CHEBI:15378"/>
        <dbReference type="ChEBI" id="CHEBI:16845"/>
        <dbReference type="ChEBI" id="CHEBI:57540"/>
        <dbReference type="ChEBI" id="CHEBI:57945"/>
        <dbReference type="ChEBI" id="CHEBI:67139"/>
        <dbReference type="EC" id="1.17.1.8"/>
    </reaction>
</comment>